<gene>
    <name evidence="2" type="ORF">ALEPTO_LOCUS771</name>
</gene>
<dbReference type="Proteomes" id="UP000789508">
    <property type="component" value="Unassembled WGS sequence"/>
</dbReference>
<evidence type="ECO:0000313" key="3">
    <source>
        <dbReference type="Proteomes" id="UP000789508"/>
    </source>
</evidence>
<name>A0A9N8YTP4_9GLOM</name>
<evidence type="ECO:0000259" key="1">
    <source>
        <dbReference type="PROSITE" id="PS50097"/>
    </source>
</evidence>
<comment type="caution">
    <text evidence="2">The sequence shown here is derived from an EMBL/GenBank/DDBJ whole genome shotgun (WGS) entry which is preliminary data.</text>
</comment>
<dbReference type="Gene3D" id="3.30.710.10">
    <property type="entry name" value="Potassium Channel Kv1.1, Chain A"/>
    <property type="match status" value="1"/>
</dbReference>
<dbReference type="InterPro" id="IPR011333">
    <property type="entry name" value="SKP1/BTB/POZ_sf"/>
</dbReference>
<dbReference type="OrthoDB" id="194443at2759"/>
<dbReference type="AlphaFoldDB" id="A0A9N8YTP4"/>
<accession>A0A9N8YTP4</accession>
<evidence type="ECO:0000313" key="2">
    <source>
        <dbReference type="EMBL" id="CAG8447269.1"/>
    </source>
</evidence>
<proteinExistence type="predicted"/>
<protein>
    <submittedName>
        <fullName evidence="2">5042_t:CDS:1</fullName>
    </submittedName>
</protein>
<organism evidence="2 3">
    <name type="scientific">Ambispora leptoticha</name>
    <dbReference type="NCBI Taxonomy" id="144679"/>
    <lineage>
        <taxon>Eukaryota</taxon>
        <taxon>Fungi</taxon>
        <taxon>Fungi incertae sedis</taxon>
        <taxon>Mucoromycota</taxon>
        <taxon>Glomeromycotina</taxon>
        <taxon>Glomeromycetes</taxon>
        <taxon>Archaeosporales</taxon>
        <taxon>Ambisporaceae</taxon>
        <taxon>Ambispora</taxon>
    </lineage>
</organism>
<feature type="domain" description="BTB" evidence="1">
    <location>
        <begin position="168"/>
        <end position="290"/>
    </location>
</feature>
<dbReference type="PROSITE" id="PS50097">
    <property type="entry name" value="BTB"/>
    <property type="match status" value="1"/>
</dbReference>
<dbReference type="EMBL" id="CAJVPS010000064">
    <property type="protein sequence ID" value="CAG8447269.1"/>
    <property type="molecule type" value="Genomic_DNA"/>
</dbReference>
<sequence length="409" mass="47235">MAEKDFLKSLYQFTINKNSVISKTIYSPLLVAPGGTFWQLQFVMAEAIDNKTVRCGLLLQAIPDECESQNVNLIWPKRKGIKAKLFIKNSNGNPTLSKVLNCEFGYIKKYQSTILNDITELSERFLIGVEFINVNMIDEKPINVPINFGKNRTLIEAWMNDLNNPNTSDVKIILGGRKYFASSRILTTQSNYFKALFNECWAKKKRQMHDELENAMKELTSSTDGIKDDVNLNVTKDQEQNQDSDGEKMVDSEVDIERVFDYEVEIQETDPELFLQMLKYLYTGEIIYKKDQPSDSYKNAIDLYKIADKFLIDELRAHTKEYIIASLSFENAAEILFTHVFLWPELKDEVKKFIVKNIAEVTKTPGYRYIVMKRDKYPSFLDINGEIFLDIYFNDITNGDNSSASREAE</sequence>
<reference evidence="2" key="1">
    <citation type="submission" date="2021-06" db="EMBL/GenBank/DDBJ databases">
        <authorList>
            <person name="Kallberg Y."/>
            <person name="Tangrot J."/>
            <person name="Rosling A."/>
        </authorList>
    </citation>
    <scope>NUCLEOTIDE SEQUENCE</scope>
    <source>
        <strain evidence="2">FL130A</strain>
    </source>
</reference>
<dbReference type="SMART" id="SM00225">
    <property type="entry name" value="BTB"/>
    <property type="match status" value="1"/>
</dbReference>
<dbReference type="Pfam" id="PF00651">
    <property type="entry name" value="BTB"/>
    <property type="match status" value="2"/>
</dbReference>
<keyword evidence="3" id="KW-1185">Reference proteome</keyword>
<dbReference type="SUPFAM" id="SSF54695">
    <property type="entry name" value="POZ domain"/>
    <property type="match status" value="1"/>
</dbReference>
<dbReference type="PANTHER" id="PTHR24413">
    <property type="entry name" value="SPECKLE-TYPE POZ PROTEIN"/>
    <property type="match status" value="1"/>
</dbReference>
<dbReference type="InterPro" id="IPR000210">
    <property type="entry name" value="BTB/POZ_dom"/>
</dbReference>